<reference evidence="1" key="1">
    <citation type="submission" date="2023-10" db="EMBL/GenBank/DDBJ databases">
        <title>Genome assembly of Pristionchus species.</title>
        <authorList>
            <person name="Yoshida K."/>
            <person name="Sommer R.J."/>
        </authorList>
    </citation>
    <scope>NUCLEOTIDE SEQUENCE</scope>
    <source>
        <strain evidence="1">RS0144</strain>
    </source>
</reference>
<keyword evidence="2" id="KW-1185">Reference proteome</keyword>
<comment type="caution">
    <text evidence="1">The sequence shown here is derived from an EMBL/GenBank/DDBJ whole genome shotgun (WGS) entry which is preliminary data.</text>
</comment>
<feature type="non-terminal residue" evidence="1">
    <location>
        <position position="1"/>
    </location>
</feature>
<dbReference type="EMBL" id="BTSX01000001">
    <property type="protein sequence ID" value="GMS80607.1"/>
    <property type="molecule type" value="Genomic_DNA"/>
</dbReference>
<dbReference type="AlphaFoldDB" id="A0AAV5SBE3"/>
<sequence>SVKAACAVQIRVENGEGQSFASFSEGGASSSCSSVNSSTQSFVVLCNHDNCDKSMSNATLSEKCN</sequence>
<dbReference type="Proteomes" id="UP001432027">
    <property type="component" value="Unassembled WGS sequence"/>
</dbReference>
<organism evidence="1 2">
    <name type="scientific">Pristionchus entomophagus</name>
    <dbReference type="NCBI Taxonomy" id="358040"/>
    <lineage>
        <taxon>Eukaryota</taxon>
        <taxon>Metazoa</taxon>
        <taxon>Ecdysozoa</taxon>
        <taxon>Nematoda</taxon>
        <taxon>Chromadorea</taxon>
        <taxon>Rhabditida</taxon>
        <taxon>Rhabditina</taxon>
        <taxon>Diplogasteromorpha</taxon>
        <taxon>Diplogasteroidea</taxon>
        <taxon>Neodiplogasteridae</taxon>
        <taxon>Pristionchus</taxon>
    </lineage>
</organism>
<evidence type="ECO:0000313" key="1">
    <source>
        <dbReference type="EMBL" id="GMS80607.1"/>
    </source>
</evidence>
<protein>
    <submittedName>
        <fullName evidence="1">Uncharacterized protein</fullName>
    </submittedName>
</protein>
<feature type="non-terminal residue" evidence="1">
    <location>
        <position position="65"/>
    </location>
</feature>
<name>A0AAV5SBE3_9BILA</name>
<gene>
    <name evidence="1" type="ORF">PENTCL1PPCAC_2782</name>
</gene>
<proteinExistence type="predicted"/>
<accession>A0AAV5SBE3</accession>
<evidence type="ECO:0000313" key="2">
    <source>
        <dbReference type="Proteomes" id="UP001432027"/>
    </source>
</evidence>